<dbReference type="Gene3D" id="3.90.1700.10">
    <property type="entry name" value="v583 domain like"/>
    <property type="match status" value="1"/>
</dbReference>
<accession>E8LM55</accession>
<dbReference type="Proteomes" id="UP000018458">
    <property type="component" value="Unassembled WGS sequence"/>
</dbReference>
<gene>
    <name evidence="1" type="ORF">HMPREF9444_01834</name>
</gene>
<proteinExistence type="predicted"/>
<organism evidence="1 2">
    <name type="scientific">Succinatimonas hippei (strain DSM 22608 / JCM 16073 / KCTC 15190 / YIT 12066)</name>
    <dbReference type="NCBI Taxonomy" id="762983"/>
    <lineage>
        <taxon>Bacteria</taxon>
        <taxon>Pseudomonadati</taxon>
        <taxon>Pseudomonadota</taxon>
        <taxon>Gammaproteobacteria</taxon>
        <taxon>Aeromonadales</taxon>
        <taxon>Succinivibrionaceae</taxon>
        <taxon>Succinatimonas</taxon>
    </lineage>
</organism>
<evidence type="ECO:0000313" key="1">
    <source>
        <dbReference type="EMBL" id="EFY06390.1"/>
    </source>
</evidence>
<name>E8LM55_SUCHY</name>
<dbReference type="Gene3D" id="1.10.10.660">
    <property type="entry name" value="conserved protein of unknown function from Enterococcus faecalis V583"/>
    <property type="match status" value="1"/>
</dbReference>
<reference evidence="1 2" key="1">
    <citation type="submission" date="2011-01" db="EMBL/GenBank/DDBJ databases">
        <authorList>
            <person name="Weinstock G."/>
            <person name="Sodergren E."/>
            <person name="Clifton S."/>
            <person name="Fulton L."/>
            <person name="Fulton B."/>
            <person name="Courtney L."/>
            <person name="Fronick C."/>
            <person name="Harrison M."/>
            <person name="Strong C."/>
            <person name="Farmer C."/>
            <person name="Delahaunty K."/>
            <person name="Markovic C."/>
            <person name="Hall O."/>
            <person name="Minx P."/>
            <person name="Tomlinson C."/>
            <person name="Mitreva M."/>
            <person name="Hou S."/>
            <person name="Chen J."/>
            <person name="Wollam A."/>
            <person name="Pepin K.H."/>
            <person name="Johnson M."/>
            <person name="Bhonagiri V."/>
            <person name="Zhang X."/>
            <person name="Suruliraj S."/>
            <person name="Warren W."/>
            <person name="Chinwalla A."/>
            <person name="Mardis E.R."/>
            <person name="Wilson R.K."/>
        </authorList>
    </citation>
    <scope>NUCLEOTIDE SEQUENCE [LARGE SCALE GENOMIC DNA]</scope>
    <source>
        <strain evidence="2">DSM 22608 / JCM 16073 / KCTC 15190 / YIT 12066</strain>
    </source>
</reference>
<dbReference type="STRING" id="762983.HMPREF9444_01834"/>
<comment type="caution">
    <text evidence="1">The sequence shown here is derived from an EMBL/GenBank/DDBJ whole genome shotgun (WGS) entry which is preliminary data.</text>
</comment>
<dbReference type="Gene3D" id="3.90.1710.10">
    <property type="entry name" value="Enterococcus faecalis V583 domain"/>
    <property type="match status" value="1"/>
</dbReference>
<dbReference type="Pfam" id="PF06545">
    <property type="entry name" value="AllG"/>
    <property type="match status" value="1"/>
</dbReference>
<dbReference type="InterPro" id="IPR024033">
    <property type="entry name" value="OXTCase_su_AllG_h-dom"/>
</dbReference>
<evidence type="ECO:0000313" key="2">
    <source>
        <dbReference type="Proteomes" id="UP000018458"/>
    </source>
</evidence>
<dbReference type="HOGENOM" id="CLU_036192_0_0_6"/>
<dbReference type="EMBL" id="AEVO01000130">
    <property type="protein sequence ID" value="EFY06390.1"/>
    <property type="molecule type" value="Genomic_DNA"/>
</dbReference>
<sequence>MMQLLQLLLYCEDVKVMNDIFKKKLSTVTLGVKSFSDNLRTFSDEVVNLEWQPPCFADPKDAMLLARLFNNEKIVKANEIAVGKYLNAQPVLTKICSAREVIPDFKGRKLLHSGPPIAYENMCGPMQGAVCGAIVYEGWADDIESAQNLVRSGQVELSPCHHHHAVGPMAGVISPSMPVFVVKNTVDGNEAYSNLNEGLGKVLRFGANGDEVLSRLKFMQEKLAPVLAKALEILGPIEIKPLISQGLQMGDECHNRNSASTGQLIKILSPVLAGIDGGAEALRFIASNDHFFLNLSMAACKCMLDAASGVKYSSMVVAMARNGVNFGIRISGAGDTWFEAPSLFIKGLYFPGYGDKDANPDLGDSAITETAGIGGFAMAASPAIVKFVGGSSQDALNNSLRMREITLGRHPSFCLPALDFDGTACGIDVLKVLDRHILPIINTGIAHRQAGIGQIGAGITNAPEECFVKALRFLAADVL</sequence>
<evidence type="ECO:0008006" key="3">
    <source>
        <dbReference type="Google" id="ProtNLM"/>
    </source>
</evidence>
<dbReference type="AlphaFoldDB" id="E8LM55"/>
<dbReference type="eggNOG" id="COG0074">
    <property type="taxonomic scope" value="Bacteria"/>
</dbReference>
<dbReference type="InterPro" id="IPR009499">
    <property type="entry name" value="AllG-like"/>
</dbReference>
<protein>
    <recommendedName>
        <fullName evidence="3">DUF1116 domain-containing protein</fullName>
    </recommendedName>
</protein>
<keyword evidence="2" id="KW-1185">Reference proteome</keyword>